<name>A0AAV8RJ20_ENSVE</name>
<dbReference type="EMBL" id="JAQQAF010000002">
    <property type="protein sequence ID" value="KAJ8504527.1"/>
    <property type="molecule type" value="Genomic_DNA"/>
</dbReference>
<evidence type="ECO:0000313" key="3">
    <source>
        <dbReference type="Proteomes" id="UP001222027"/>
    </source>
</evidence>
<evidence type="ECO:0000256" key="1">
    <source>
        <dbReference type="SAM" id="MobiDB-lite"/>
    </source>
</evidence>
<dbReference type="AlphaFoldDB" id="A0AAV8RJ20"/>
<keyword evidence="3" id="KW-1185">Reference proteome</keyword>
<gene>
    <name evidence="2" type="ORF">OPV22_005413</name>
</gene>
<organism evidence="2 3">
    <name type="scientific">Ensete ventricosum</name>
    <name type="common">Abyssinian banana</name>
    <name type="synonym">Musa ensete</name>
    <dbReference type="NCBI Taxonomy" id="4639"/>
    <lineage>
        <taxon>Eukaryota</taxon>
        <taxon>Viridiplantae</taxon>
        <taxon>Streptophyta</taxon>
        <taxon>Embryophyta</taxon>
        <taxon>Tracheophyta</taxon>
        <taxon>Spermatophyta</taxon>
        <taxon>Magnoliopsida</taxon>
        <taxon>Liliopsida</taxon>
        <taxon>Zingiberales</taxon>
        <taxon>Musaceae</taxon>
        <taxon>Ensete</taxon>
    </lineage>
</organism>
<reference evidence="2 3" key="1">
    <citation type="submission" date="2022-12" db="EMBL/GenBank/DDBJ databases">
        <title>Chromosome-scale assembly of the Ensete ventricosum genome.</title>
        <authorList>
            <person name="Dussert Y."/>
            <person name="Stocks J."/>
            <person name="Wendawek A."/>
            <person name="Woldeyes F."/>
            <person name="Nichols R.A."/>
            <person name="Borrell J.S."/>
        </authorList>
    </citation>
    <scope>NUCLEOTIDE SEQUENCE [LARGE SCALE GENOMIC DNA]</scope>
    <source>
        <strain evidence="3">cv. Maze</strain>
        <tissue evidence="2">Seeds</tissue>
    </source>
</reference>
<accession>A0AAV8RJ20</accession>
<evidence type="ECO:0008006" key="4">
    <source>
        <dbReference type="Google" id="ProtNLM"/>
    </source>
</evidence>
<proteinExistence type="predicted"/>
<dbReference type="Proteomes" id="UP001222027">
    <property type="component" value="Unassembled WGS sequence"/>
</dbReference>
<evidence type="ECO:0000313" key="2">
    <source>
        <dbReference type="EMBL" id="KAJ8504527.1"/>
    </source>
</evidence>
<comment type="caution">
    <text evidence="2">The sequence shown here is derived from an EMBL/GenBank/DDBJ whole genome shotgun (WGS) entry which is preliminary data.</text>
</comment>
<sequence>MAAIRAASRRQQQRGEEEGATTGGGEEKGWQGLWPRRLRLEGGCGSEKYVRKRGGQRWAEAAAKATTGEMGKNSVAEAARLGAVGDRWALKRRKGIVVASDSGREEDGLRWQSRARMGVAGDWATLDSIVGSNGGGDAGEGRCG</sequence>
<protein>
    <recommendedName>
        <fullName evidence="4">DUF834 domain-containing protein</fullName>
    </recommendedName>
</protein>
<feature type="region of interest" description="Disordered" evidence="1">
    <location>
        <begin position="1"/>
        <end position="33"/>
    </location>
</feature>